<sequence length="63" mass="7052">MVERASEHGLLTADVFEPHWRASGEVLEPNAVLDRDDADVRLNMEPAGTVLRRRLVATGIDWP</sequence>
<dbReference type="eggNOG" id="arCOG03633">
    <property type="taxonomic scope" value="Archaea"/>
</dbReference>
<comment type="caution">
    <text evidence="1">The sequence shown here is derived from an EMBL/GenBank/DDBJ whole genome shotgun (WGS) entry which is preliminary data.</text>
</comment>
<dbReference type="AlphaFoldDB" id="L9YJV5"/>
<reference evidence="1 2" key="1">
    <citation type="journal article" date="2014" name="PLoS Genet.">
        <title>Phylogenetically driven sequencing of extremely halophilic archaea reveals strategies for static and dynamic osmo-response.</title>
        <authorList>
            <person name="Becker E.A."/>
            <person name="Seitzer P.M."/>
            <person name="Tritt A."/>
            <person name="Larsen D."/>
            <person name="Krusor M."/>
            <person name="Yao A.I."/>
            <person name="Wu D."/>
            <person name="Madern D."/>
            <person name="Eisen J.A."/>
            <person name="Darling A.E."/>
            <person name="Facciotti M.T."/>
        </authorList>
    </citation>
    <scope>NUCLEOTIDE SEQUENCE [LARGE SCALE GENOMIC DNA]</scope>
    <source>
        <strain evidence="1 2">DSM 3751</strain>
    </source>
</reference>
<dbReference type="RefSeq" id="WP_006186515.1">
    <property type="nucleotide sequence ID" value="NZ_AOII01000088.1"/>
</dbReference>
<evidence type="ECO:0000313" key="2">
    <source>
        <dbReference type="Proteomes" id="UP000011618"/>
    </source>
</evidence>
<gene>
    <name evidence="1" type="ORF">C487_14799</name>
</gene>
<evidence type="ECO:0000313" key="1">
    <source>
        <dbReference type="EMBL" id="ELY74440.1"/>
    </source>
</evidence>
<organism evidence="1 2">
    <name type="scientific">Natrinema pallidum DSM 3751</name>
    <dbReference type="NCBI Taxonomy" id="1227495"/>
    <lineage>
        <taxon>Archaea</taxon>
        <taxon>Methanobacteriati</taxon>
        <taxon>Methanobacteriota</taxon>
        <taxon>Stenosarchaea group</taxon>
        <taxon>Halobacteria</taxon>
        <taxon>Halobacteriales</taxon>
        <taxon>Natrialbaceae</taxon>
        <taxon>Natrinema</taxon>
    </lineage>
</organism>
<accession>L9YJV5</accession>
<dbReference type="EMBL" id="AOII01000088">
    <property type="protein sequence ID" value="ELY74440.1"/>
    <property type="molecule type" value="Genomic_DNA"/>
</dbReference>
<dbReference type="PATRIC" id="fig|1227495.3.peg.2959"/>
<protein>
    <submittedName>
        <fullName evidence="1">Membrane protein/domain protein</fullName>
    </submittedName>
</protein>
<dbReference type="Proteomes" id="UP000011618">
    <property type="component" value="Unassembled WGS sequence"/>
</dbReference>
<proteinExistence type="predicted"/>
<name>L9YJV5_9EURY</name>